<dbReference type="EMBL" id="CAEZXV010000078">
    <property type="protein sequence ID" value="CAB4705392.1"/>
    <property type="molecule type" value="Genomic_DNA"/>
</dbReference>
<sequence>MKVTIQKPTWYKADLTLESVEAINLLNGVWREACSHFAATTSTKLANGKKAPMGIQQFINEVIDERFLEAGWEGKDAKFRKGETWVLISFRHQMSLGSDLYNALWLWKRNGVKQALLLAATLDFLRVITPLDANSLTSFERYAGAMSQMIGAFEPPIVIGALEPNSKLEPKVAELVFGNRIKPTKS</sequence>
<accession>A0A6J6Q4E7</accession>
<gene>
    <name evidence="1" type="ORF">UFOPK2598_00802</name>
</gene>
<organism evidence="1">
    <name type="scientific">freshwater metagenome</name>
    <dbReference type="NCBI Taxonomy" id="449393"/>
    <lineage>
        <taxon>unclassified sequences</taxon>
        <taxon>metagenomes</taxon>
        <taxon>ecological metagenomes</taxon>
    </lineage>
</organism>
<proteinExistence type="predicted"/>
<evidence type="ECO:0000313" key="1">
    <source>
        <dbReference type="EMBL" id="CAB4705392.1"/>
    </source>
</evidence>
<reference evidence="1" key="1">
    <citation type="submission" date="2020-05" db="EMBL/GenBank/DDBJ databases">
        <authorList>
            <person name="Chiriac C."/>
            <person name="Salcher M."/>
            <person name="Ghai R."/>
            <person name="Kavagutti S V."/>
        </authorList>
    </citation>
    <scope>NUCLEOTIDE SEQUENCE</scope>
</reference>
<protein>
    <submittedName>
        <fullName evidence="1">Unannotated protein</fullName>
    </submittedName>
</protein>
<dbReference type="AlphaFoldDB" id="A0A6J6Q4E7"/>
<name>A0A6J6Q4E7_9ZZZZ</name>